<keyword evidence="2" id="KW-1185">Reference proteome</keyword>
<accession>A0ACC3MYG6</accession>
<gene>
    <name evidence="1" type="ORF">LTR37_012701</name>
</gene>
<dbReference type="Proteomes" id="UP001281147">
    <property type="component" value="Unassembled WGS sequence"/>
</dbReference>
<comment type="caution">
    <text evidence="1">The sequence shown here is derived from an EMBL/GenBank/DDBJ whole genome shotgun (WGS) entry which is preliminary data.</text>
</comment>
<proteinExistence type="predicted"/>
<evidence type="ECO:0000313" key="2">
    <source>
        <dbReference type="Proteomes" id="UP001281147"/>
    </source>
</evidence>
<name>A0ACC3MYG6_9PEZI</name>
<evidence type="ECO:0000313" key="1">
    <source>
        <dbReference type="EMBL" id="KAK3706491.1"/>
    </source>
</evidence>
<organism evidence="1 2">
    <name type="scientific">Vermiconidia calcicola</name>
    <dbReference type="NCBI Taxonomy" id="1690605"/>
    <lineage>
        <taxon>Eukaryota</taxon>
        <taxon>Fungi</taxon>
        <taxon>Dikarya</taxon>
        <taxon>Ascomycota</taxon>
        <taxon>Pezizomycotina</taxon>
        <taxon>Dothideomycetes</taxon>
        <taxon>Dothideomycetidae</taxon>
        <taxon>Mycosphaerellales</taxon>
        <taxon>Extremaceae</taxon>
        <taxon>Vermiconidia</taxon>
    </lineage>
</organism>
<sequence length="331" mass="35610">MSHQQKVFRLPSKGAGYQAIEERQEPITQVGPYEVLLQVHATTLNYRDLVIANGEYPFPAKDDCVPLSDGAGTVVEQDWEHGLGGPIDGMLRQYVPLPASAIVKIPRSTRLSWGQLAALVCTGITAWNTLYGNLPLKPGHTVLMQGTGGVSMTALMLARAAGAITIITSSSDEKLKLAKDKYGVDHTINYKKTPDWDEEALKITEGRGVDFIIENGGSGTIAKSLECIARGGIIAVVGFLKMANEMPDVAGLVLGKGAIVRGINVGAKQLTHDMIKFVCAKNLDVPVEKTFGFSRDQVVEAYKYLEAAGHVGKICIEVSQDERDANCATTL</sequence>
<reference evidence="1" key="1">
    <citation type="submission" date="2023-07" db="EMBL/GenBank/DDBJ databases">
        <title>Black Yeasts Isolated from many extreme environments.</title>
        <authorList>
            <person name="Coleine C."/>
            <person name="Stajich J.E."/>
            <person name="Selbmann L."/>
        </authorList>
    </citation>
    <scope>NUCLEOTIDE SEQUENCE</scope>
    <source>
        <strain evidence="1">CCFEE 5714</strain>
    </source>
</reference>
<protein>
    <submittedName>
        <fullName evidence="1">Uncharacterized protein</fullName>
    </submittedName>
</protein>
<dbReference type="EMBL" id="JAUTXU010000119">
    <property type="protein sequence ID" value="KAK3706491.1"/>
    <property type="molecule type" value="Genomic_DNA"/>
</dbReference>